<name>W0SIA4_9PROT</name>
<feature type="transmembrane region" description="Helical" evidence="7">
    <location>
        <begin position="424"/>
        <end position="444"/>
    </location>
</feature>
<dbReference type="GO" id="GO:0006171">
    <property type="term" value="P:cAMP biosynthetic process"/>
    <property type="evidence" value="ECO:0007669"/>
    <property type="project" value="TreeGrafter"/>
</dbReference>
<feature type="transmembrane region" description="Helical" evidence="7">
    <location>
        <begin position="368"/>
        <end position="391"/>
    </location>
</feature>
<feature type="transmembrane region" description="Helical" evidence="7">
    <location>
        <begin position="398"/>
        <end position="418"/>
    </location>
</feature>
<dbReference type="GO" id="GO:0030313">
    <property type="term" value="C:cell envelope"/>
    <property type="evidence" value="ECO:0007669"/>
    <property type="project" value="UniProtKB-SubCell"/>
</dbReference>
<proteinExistence type="inferred from homology"/>
<dbReference type="InterPro" id="IPR007890">
    <property type="entry name" value="CHASE2"/>
</dbReference>
<dbReference type="InterPro" id="IPR001054">
    <property type="entry name" value="A/G_cyclase"/>
</dbReference>
<keyword evidence="6 7" id="KW-0472">Membrane</keyword>
<evidence type="ECO:0000313" key="9">
    <source>
        <dbReference type="EMBL" id="BAO30577.1"/>
    </source>
</evidence>
<dbReference type="CDD" id="cd07302">
    <property type="entry name" value="CHD"/>
    <property type="match status" value="1"/>
</dbReference>
<evidence type="ECO:0000256" key="7">
    <source>
        <dbReference type="SAM" id="Phobius"/>
    </source>
</evidence>
<evidence type="ECO:0000256" key="5">
    <source>
        <dbReference type="ARBA" id="ARBA00022989"/>
    </source>
</evidence>
<evidence type="ECO:0000259" key="8">
    <source>
        <dbReference type="PROSITE" id="PS50125"/>
    </source>
</evidence>
<dbReference type="STRING" id="1223802.SUTH_02798"/>
<evidence type="ECO:0000313" key="10">
    <source>
        <dbReference type="Proteomes" id="UP000031637"/>
    </source>
</evidence>
<dbReference type="Gene3D" id="3.30.70.1230">
    <property type="entry name" value="Nucleotide cyclase"/>
    <property type="match status" value="1"/>
</dbReference>
<sequence length="741" mass="82112">MKQYLLRYILGLAILLVLLGHSAHVYQIPFVNHMDALIYDVKVRLTMPQSVDQRVVILDIDEKSLAEQGRWPWGRDKLATLMNKLFDQYGVKLVGFDVVFAEPDESSGLKSLESLARKELKDVPGFQSTLKELRPQLDHDARFVAALKNRPVVLGYYFSSKEGGVSSGAAPEPVFPAGTFSGRRIGFTQWVSHGANLPEFQKAAAGAGHFNPLVDMDGTSRRVPLLAEYKGQYYESLSLAMVRNLLGNPPITPGYPEDSPGSYAAMEWLDLKAAGGGVMRIPVDENAATLIPYRGYQGSFPYISITDVLNDRIPQEKLAGRVVVVGTTAPGLMDLRATPVGAAYPGVEIHANLIAGMLDGAIKHKPPYILGADVLLVLIAGAVMVFLLPMLSPFRATVVGVIVLLLLLSVNFSFWHVSNVVLPLANGMIAITLLYAMNMSWGYFVESRTKRQLTGLFGQYVPPELVEEMSRDPENYSMAGRKAELTVLFSDIRGFTTISEGLEPNELATLMNQYLGAMTLVVRKHRGTLDKYIGDAIMAFWGAPVDDPEHARNAVLTGLEMHVALHELNKDLVARGWPELKIGVGVNTGPMTVGDMGSPVRQSYTVMGDAVNLGSRLEGITKQYGVGFIVGETTREVLKKDFVFRELDRVRVKGKEDPVGIYEPVGEEGKVAREDMDEIKLWNQALRAYRAQDWDQAELTLMNLQRIKPRYLYDLYVKRVEHLRKEPPGENWDGVTIFETK</sequence>
<dbReference type="SUPFAM" id="SSF55073">
    <property type="entry name" value="Nucleotide cyclase"/>
    <property type="match status" value="1"/>
</dbReference>
<dbReference type="FunFam" id="3.30.70.1230:FF:000016">
    <property type="entry name" value="Adenylate/guanylate cyclase domain-containing protein"/>
    <property type="match status" value="1"/>
</dbReference>
<dbReference type="SMART" id="SM01080">
    <property type="entry name" value="CHASE2"/>
    <property type="match status" value="1"/>
</dbReference>
<evidence type="ECO:0000256" key="1">
    <source>
        <dbReference type="ARBA" id="ARBA00004196"/>
    </source>
</evidence>
<dbReference type="AlphaFoldDB" id="W0SIA4"/>
<protein>
    <submittedName>
        <fullName evidence="9">Adenylate/guanylate cyclase with Chase sensor</fullName>
    </submittedName>
</protein>
<dbReference type="Proteomes" id="UP000031637">
    <property type="component" value="Chromosome"/>
</dbReference>
<dbReference type="Pfam" id="PF05226">
    <property type="entry name" value="CHASE2"/>
    <property type="match status" value="1"/>
</dbReference>
<dbReference type="RefSeq" id="WP_041100077.1">
    <property type="nucleotide sequence ID" value="NZ_AP012547.1"/>
</dbReference>
<keyword evidence="3" id="KW-1003">Cell membrane</keyword>
<dbReference type="OrthoDB" id="9802500at2"/>
<dbReference type="InterPro" id="IPR050697">
    <property type="entry name" value="Adenylyl/Guanylyl_Cyclase_3/4"/>
</dbReference>
<comment type="similarity">
    <text evidence="2">Belongs to the adenylyl cyclase class-3 family.</text>
</comment>
<dbReference type="InterPro" id="IPR029787">
    <property type="entry name" value="Nucleotide_cyclase"/>
</dbReference>
<dbReference type="HOGENOM" id="CLU_000445_85_1_4"/>
<dbReference type="GO" id="GO:0004016">
    <property type="term" value="F:adenylate cyclase activity"/>
    <property type="evidence" value="ECO:0007669"/>
    <property type="project" value="UniProtKB-ARBA"/>
</dbReference>
<evidence type="ECO:0000256" key="6">
    <source>
        <dbReference type="ARBA" id="ARBA00023136"/>
    </source>
</evidence>
<dbReference type="EMBL" id="AP012547">
    <property type="protein sequence ID" value="BAO30577.1"/>
    <property type="molecule type" value="Genomic_DNA"/>
</dbReference>
<comment type="subcellular location">
    <subcellularLocation>
        <location evidence="1">Cell envelope</location>
    </subcellularLocation>
</comment>
<reference evidence="9 10" key="1">
    <citation type="journal article" date="2014" name="Syst. Appl. Microbiol.">
        <title>Complete genomes of freshwater sulfur oxidizers Sulfuricella denitrificans skB26 and Sulfuritalea hydrogenivorans sk43H: genetic insights into the sulfur oxidation pathway of betaproteobacteria.</title>
        <authorList>
            <person name="Watanabe T."/>
            <person name="Kojima H."/>
            <person name="Fukui M."/>
        </authorList>
    </citation>
    <scope>NUCLEOTIDE SEQUENCE [LARGE SCALE GENOMIC DNA]</scope>
    <source>
        <strain evidence="9">DSM22779</strain>
    </source>
</reference>
<keyword evidence="10" id="KW-1185">Reference proteome</keyword>
<dbReference type="PROSITE" id="PS50125">
    <property type="entry name" value="GUANYLATE_CYCLASE_2"/>
    <property type="match status" value="1"/>
</dbReference>
<keyword evidence="5 7" id="KW-1133">Transmembrane helix</keyword>
<dbReference type="SMART" id="SM00044">
    <property type="entry name" value="CYCc"/>
    <property type="match status" value="1"/>
</dbReference>
<dbReference type="PANTHER" id="PTHR43081:SF1">
    <property type="entry name" value="ADENYLATE CYCLASE, TERMINAL-DIFFERENTIATION SPECIFIC"/>
    <property type="match status" value="1"/>
</dbReference>
<gene>
    <name evidence="9" type="ORF">SUTH_02798</name>
</gene>
<dbReference type="Pfam" id="PF00211">
    <property type="entry name" value="Guanylate_cyc"/>
    <property type="match status" value="1"/>
</dbReference>
<organism evidence="9 10">
    <name type="scientific">Sulfuritalea hydrogenivorans sk43H</name>
    <dbReference type="NCBI Taxonomy" id="1223802"/>
    <lineage>
        <taxon>Bacteria</taxon>
        <taxon>Pseudomonadati</taxon>
        <taxon>Pseudomonadota</taxon>
        <taxon>Betaproteobacteria</taxon>
        <taxon>Nitrosomonadales</taxon>
        <taxon>Sterolibacteriaceae</taxon>
        <taxon>Sulfuritalea</taxon>
    </lineage>
</organism>
<dbReference type="GO" id="GO:0035556">
    <property type="term" value="P:intracellular signal transduction"/>
    <property type="evidence" value="ECO:0007669"/>
    <property type="project" value="InterPro"/>
</dbReference>
<evidence type="ECO:0000256" key="4">
    <source>
        <dbReference type="ARBA" id="ARBA00022692"/>
    </source>
</evidence>
<feature type="domain" description="Guanylate cyclase" evidence="8">
    <location>
        <begin position="486"/>
        <end position="618"/>
    </location>
</feature>
<dbReference type="PANTHER" id="PTHR43081">
    <property type="entry name" value="ADENYLATE CYCLASE, TERMINAL-DIFFERENTIATION SPECIFIC-RELATED"/>
    <property type="match status" value="1"/>
</dbReference>
<keyword evidence="4 7" id="KW-0812">Transmembrane</keyword>
<dbReference type="KEGG" id="shd:SUTH_02798"/>
<evidence type="ECO:0000256" key="2">
    <source>
        <dbReference type="ARBA" id="ARBA00005381"/>
    </source>
</evidence>
<evidence type="ECO:0000256" key="3">
    <source>
        <dbReference type="ARBA" id="ARBA00022475"/>
    </source>
</evidence>
<accession>W0SIA4</accession>